<gene>
    <name evidence="2" type="ORF">ACFOX3_19030</name>
</gene>
<dbReference type="InterPro" id="IPR029044">
    <property type="entry name" value="Nucleotide-diphossugar_trans"/>
</dbReference>
<protein>
    <submittedName>
        <fullName evidence="2">Glycosyltransferase family 2 protein</fullName>
    </submittedName>
</protein>
<dbReference type="CDD" id="cd00761">
    <property type="entry name" value="Glyco_tranf_GTA_type"/>
    <property type="match status" value="1"/>
</dbReference>
<evidence type="ECO:0000313" key="2">
    <source>
        <dbReference type="EMBL" id="MFC4364410.1"/>
    </source>
</evidence>
<comment type="caution">
    <text evidence="2">The sequence shown here is derived from an EMBL/GenBank/DDBJ whole genome shotgun (WGS) entry which is preliminary data.</text>
</comment>
<keyword evidence="3" id="KW-1185">Reference proteome</keyword>
<dbReference type="EMBL" id="JBHSCX010000025">
    <property type="protein sequence ID" value="MFC4364410.1"/>
    <property type="molecule type" value="Genomic_DNA"/>
</dbReference>
<dbReference type="RefSeq" id="WP_290260798.1">
    <property type="nucleotide sequence ID" value="NZ_JAUFQG010000004.1"/>
</dbReference>
<evidence type="ECO:0000313" key="3">
    <source>
        <dbReference type="Proteomes" id="UP001595840"/>
    </source>
</evidence>
<evidence type="ECO:0000259" key="1">
    <source>
        <dbReference type="Pfam" id="PF00535"/>
    </source>
</evidence>
<dbReference type="SUPFAM" id="SSF53448">
    <property type="entry name" value="Nucleotide-diphospho-sugar transferases"/>
    <property type="match status" value="1"/>
</dbReference>
<dbReference type="PANTHER" id="PTHR22916">
    <property type="entry name" value="GLYCOSYLTRANSFERASE"/>
    <property type="match status" value="1"/>
</dbReference>
<dbReference type="PANTHER" id="PTHR22916:SF3">
    <property type="entry name" value="UDP-GLCNAC:BETAGAL BETA-1,3-N-ACETYLGLUCOSAMINYLTRANSFERASE-LIKE PROTEIN 1"/>
    <property type="match status" value="1"/>
</dbReference>
<dbReference type="Proteomes" id="UP001595840">
    <property type="component" value="Unassembled WGS sequence"/>
</dbReference>
<feature type="domain" description="Glycosyltransferase 2-like" evidence="1">
    <location>
        <begin position="5"/>
        <end position="132"/>
    </location>
</feature>
<reference evidence="3" key="1">
    <citation type="journal article" date="2019" name="Int. J. Syst. Evol. Microbiol.">
        <title>The Global Catalogue of Microorganisms (GCM) 10K type strain sequencing project: providing services to taxonomists for standard genome sequencing and annotation.</title>
        <authorList>
            <consortium name="The Broad Institute Genomics Platform"/>
            <consortium name="The Broad Institute Genome Sequencing Center for Infectious Disease"/>
            <person name="Wu L."/>
            <person name="Ma J."/>
        </authorList>
    </citation>
    <scope>NUCLEOTIDE SEQUENCE [LARGE SCALE GENOMIC DNA]</scope>
    <source>
        <strain evidence="3">CECT 8570</strain>
    </source>
</reference>
<organism evidence="2 3">
    <name type="scientific">Simiduia curdlanivorans</name>
    <dbReference type="NCBI Taxonomy" id="1492769"/>
    <lineage>
        <taxon>Bacteria</taxon>
        <taxon>Pseudomonadati</taxon>
        <taxon>Pseudomonadota</taxon>
        <taxon>Gammaproteobacteria</taxon>
        <taxon>Cellvibrionales</taxon>
        <taxon>Cellvibrionaceae</taxon>
        <taxon>Simiduia</taxon>
    </lineage>
</organism>
<dbReference type="Pfam" id="PF00535">
    <property type="entry name" value="Glycos_transf_2"/>
    <property type="match status" value="1"/>
</dbReference>
<accession>A0ABV8VAY8</accession>
<dbReference type="InterPro" id="IPR001173">
    <property type="entry name" value="Glyco_trans_2-like"/>
</dbReference>
<name>A0ABV8VAY8_9GAMM</name>
<sequence>MDSISVIIPTFNNAQHIEEAIRTILNQTLQATEIIVIDDGSTDNTKSVLESINCSYVYYYRQENSGASSARNFGMKIAKGKYIAFLDADDLWLPNMLEEQAYALNLHTSAALSITNFIRFDATNRVKFLPQFSFYHELALARTRAKPTGNLTAIEGRSFTTLIKFGEFPAFTSAIMFRKSYLKGLLFSTKLKICEDAEFVLKVSTRGGAVFNDNILMEMRRHDSNTTKHWQNISTDKLQALLVLAEYSDLSSDQRIALNDRLIRANIDASTYQLRNGSVIEGLGYYINSLKIAGHPTRKVKGALRATIELVKRSYNTLKQYLL</sequence>
<dbReference type="Gene3D" id="3.90.550.10">
    <property type="entry name" value="Spore Coat Polysaccharide Biosynthesis Protein SpsA, Chain A"/>
    <property type="match status" value="1"/>
</dbReference>
<proteinExistence type="predicted"/>